<dbReference type="EMBL" id="CP062175">
    <property type="protein sequence ID" value="WXK38083.1"/>
    <property type="molecule type" value="Genomic_DNA"/>
</dbReference>
<evidence type="ECO:0000313" key="2">
    <source>
        <dbReference type="Proteomes" id="UP001493153"/>
    </source>
</evidence>
<geneLocation type="plasmid" evidence="1 2">
    <name>megaplasmid</name>
</geneLocation>
<name>A0ABZ2PVB6_9BURK</name>
<dbReference type="RefSeq" id="WP_013428689.1">
    <property type="nucleotide sequence ID" value="NZ_CP062173.1"/>
</dbReference>
<keyword evidence="1" id="KW-0614">Plasmid</keyword>
<sequence>MLLLGSELPLPDDAQVLEEARFVAVTDRILALLAACHDFPKSTTGAVNAVVRYSKLDGGVS</sequence>
<proteinExistence type="predicted"/>
<organism evidence="1 2">
    <name type="scientific">Mycetohabitans rhizoxinica</name>
    <dbReference type="NCBI Taxonomy" id="412963"/>
    <lineage>
        <taxon>Bacteria</taxon>
        <taxon>Pseudomonadati</taxon>
        <taxon>Pseudomonadota</taxon>
        <taxon>Betaproteobacteria</taxon>
        <taxon>Burkholderiales</taxon>
        <taxon>Burkholderiaceae</taxon>
        <taxon>Mycetohabitans</taxon>
    </lineage>
</organism>
<accession>A0ABZ2PVB6</accession>
<keyword evidence="2" id="KW-1185">Reference proteome</keyword>
<reference evidence="1 2" key="1">
    <citation type="submission" date="2020-09" db="EMBL/GenBank/DDBJ databases">
        <title>Genome sequences of Mycetohabitans spp.</title>
        <authorList>
            <person name="Carter M.E."/>
            <person name="Carpenter S.C.D."/>
            <person name="Bogdanove A.J."/>
        </authorList>
    </citation>
    <scope>NUCLEOTIDE SEQUENCE [LARGE SCALE GENOMIC DNA]</scope>
    <source>
        <strain evidence="1 2">B12</strain>
        <plasmid evidence="1 2">megaplasmid</plasmid>
    </source>
</reference>
<gene>
    <name evidence="1" type="ORF">IHE29_01800</name>
</gene>
<evidence type="ECO:0000313" key="1">
    <source>
        <dbReference type="EMBL" id="WXK38083.1"/>
    </source>
</evidence>
<dbReference type="Proteomes" id="UP001493153">
    <property type="component" value="Plasmid megaplasmid"/>
</dbReference>
<protein>
    <submittedName>
        <fullName evidence="1">Uncharacterized protein</fullName>
    </submittedName>
</protein>